<reference evidence="8 9" key="1">
    <citation type="submission" date="2018-05" db="EMBL/GenBank/DDBJ databases">
        <title>Genome sequencing of Flavobacterium sp. HYN0049.</title>
        <authorList>
            <person name="Yi H."/>
            <person name="Baek C."/>
        </authorList>
    </citation>
    <scope>NUCLEOTIDE SEQUENCE [LARGE SCALE GENOMIC DNA]</scope>
    <source>
        <strain evidence="8 9">HYN0049</strain>
    </source>
</reference>
<keyword evidence="9" id="KW-1185">Reference proteome</keyword>
<dbReference type="AlphaFoldDB" id="A0A2S1SHG7"/>
<evidence type="ECO:0000313" key="8">
    <source>
        <dbReference type="EMBL" id="AWI25809.1"/>
    </source>
</evidence>
<dbReference type="RefSeq" id="WP_108903595.1">
    <property type="nucleotide sequence ID" value="NZ_CP029187.1"/>
</dbReference>
<dbReference type="InterPro" id="IPR017853">
    <property type="entry name" value="GH"/>
</dbReference>
<dbReference type="InterPro" id="IPR033453">
    <property type="entry name" value="Glyco_hydro_30_TIM-barrel"/>
</dbReference>
<feature type="chain" id="PRO_5015403937" evidence="5">
    <location>
        <begin position="20"/>
        <end position="469"/>
    </location>
</feature>
<dbReference type="PANTHER" id="PTHR11069">
    <property type="entry name" value="GLUCOSYLCERAMIDASE"/>
    <property type="match status" value="1"/>
</dbReference>
<evidence type="ECO:0000259" key="7">
    <source>
        <dbReference type="Pfam" id="PF17189"/>
    </source>
</evidence>
<evidence type="ECO:0000256" key="3">
    <source>
        <dbReference type="ARBA" id="ARBA00022801"/>
    </source>
</evidence>
<dbReference type="Gene3D" id="3.20.20.80">
    <property type="entry name" value="Glycosidases"/>
    <property type="match status" value="1"/>
</dbReference>
<dbReference type="Gene3D" id="2.60.40.1180">
    <property type="entry name" value="Golgi alpha-mannosidase II"/>
    <property type="match status" value="1"/>
</dbReference>
<evidence type="ECO:0000259" key="6">
    <source>
        <dbReference type="Pfam" id="PF02055"/>
    </source>
</evidence>
<dbReference type="Proteomes" id="UP000244937">
    <property type="component" value="Chromosome"/>
</dbReference>
<dbReference type="Pfam" id="PF17189">
    <property type="entry name" value="Glyco_hydro_30C"/>
    <property type="match status" value="1"/>
</dbReference>
<feature type="signal peptide" evidence="5">
    <location>
        <begin position="1"/>
        <end position="19"/>
    </location>
</feature>
<evidence type="ECO:0000256" key="5">
    <source>
        <dbReference type="SAM" id="SignalP"/>
    </source>
</evidence>
<keyword evidence="4" id="KW-0326">Glycosidase</keyword>
<dbReference type="SUPFAM" id="SSF51445">
    <property type="entry name" value="(Trans)glycosidases"/>
    <property type="match status" value="1"/>
</dbReference>
<dbReference type="KEGG" id="fpal:HYN49_07780"/>
<dbReference type="InterPro" id="IPR013780">
    <property type="entry name" value="Glyco_hydro_b"/>
</dbReference>
<dbReference type="GO" id="GO:0016020">
    <property type="term" value="C:membrane"/>
    <property type="evidence" value="ECO:0007669"/>
    <property type="project" value="GOC"/>
</dbReference>
<keyword evidence="3 4" id="KW-0378">Hydrolase</keyword>
<gene>
    <name evidence="8" type="ORF">HYN49_07780</name>
</gene>
<protein>
    <submittedName>
        <fullName evidence="8">Glucosylceramidase</fullName>
    </submittedName>
</protein>
<dbReference type="GO" id="GO:0004348">
    <property type="term" value="F:glucosylceramidase activity"/>
    <property type="evidence" value="ECO:0007669"/>
    <property type="project" value="InterPro"/>
</dbReference>
<dbReference type="InterPro" id="IPR001139">
    <property type="entry name" value="Glyco_hydro_30"/>
</dbReference>
<dbReference type="InterPro" id="IPR033452">
    <property type="entry name" value="GH30_C"/>
</dbReference>
<feature type="domain" description="Glycosyl hydrolase family 30 beta sandwich" evidence="7">
    <location>
        <begin position="405"/>
        <end position="467"/>
    </location>
</feature>
<evidence type="ECO:0000256" key="2">
    <source>
        <dbReference type="ARBA" id="ARBA00022729"/>
    </source>
</evidence>
<dbReference type="Pfam" id="PF02055">
    <property type="entry name" value="Glyco_hydro_30"/>
    <property type="match status" value="1"/>
</dbReference>
<dbReference type="GO" id="GO:0006680">
    <property type="term" value="P:glucosylceramide catabolic process"/>
    <property type="evidence" value="ECO:0007669"/>
    <property type="project" value="TreeGrafter"/>
</dbReference>
<comment type="similarity">
    <text evidence="1 4">Belongs to the glycosyl hydrolase 30 family.</text>
</comment>
<accession>A0A2S1SHG7</accession>
<dbReference type="PANTHER" id="PTHR11069:SF23">
    <property type="entry name" value="LYSOSOMAL ACID GLUCOSYLCERAMIDASE"/>
    <property type="match status" value="1"/>
</dbReference>
<dbReference type="OrthoDB" id="9806701at2"/>
<evidence type="ECO:0000256" key="4">
    <source>
        <dbReference type="RuleBase" id="RU361188"/>
    </source>
</evidence>
<feature type="domain" description="Glycosyl hydrolase family 30 TIM-barrel" evidence="6">
    <location>
        <begin position="70"/>
        <end position="370"/>
    </location>
</feature>
<evidence type="ECO:0000313" key="9">
    <source>
        <dbReference type="Proteomes" id="UP000244937"/>
    </source>
</evidence>
<proteinExistence type="inferred from homology"/>
<name>A0A2S1SHG7_9FLAO</name>
<evidence type="ECO:0000256" key="1">
    <source>
        <dbReference type="ARBA" id="ARBA00005382"/>
    </source>
</evidence>
<keyword evidence="2 5" id="KW-0732">Signal</keyword>
<dbReference type="EMBL" id="CP029187">
    <property type="protein sequence ID" value="AWI25809.1"/>
    <property type="molecule type" value="Genomic_DNA"/>
</dbReference>
<organism evidence="8 9">
    <name type="scientific">Flavobacterium pallidum</name>
    <dbReference type="NCBI Taxonomy" id="2172098"/>
    <lineage>
        <taxon>Bacteria</taxon>
        <taxon>Pseudomonadati</taxon>
        <taxon>Bacteroidota</taxon>
        <taxon>Flavobacteriia</taxon>
        <taxon>Flavobacteriales</taxon>
        <taxon>Flavobacteriaceae</taxon>
        <taxon>Flavobacterium</taxon>
    </lineage>
</organism>
<sequence>MKLLKIALLALLLSLPVSAQKKKGTVVSSWITKPDRSALLQQQPALYFKNVKQKMQTIYVDEKTTFQTMDGFGYCLTGGSAQLIGKMGEKEQSELLRELFSDNLSSISISYLRVSIGASDLDDHVFSYDDLPEGATDPSLAKFSLDNDYRTGLIPLLKKIIAINPTIKIMGSPWSAPVWMKTNGKVKGGSLKPEFYETYANYFVKYIQAMQKVGIPIAAITIQNEPLHPGNTPSMYMEAKDQAIFIKKHLGPAFKSAGIKTKIILYDHNCDKPEYPISIMDDPEAKQYVDGSGFHLYGGEITAMTTVHNAHPDKNLYFTEQWNGGPEKFAEDLKSNVGNLVIGATRNWAKTVLQWNLAADPQYNPHTDDGGCTSCLGAITIDGNHVTRNIAYYTMAHAASYVETGSKRIQSNIVGDLQNVAFITPNGRKVLIVLNTGNTTQQFFIKDSKRWGKAVTASLEAGAVATYSW</sequence>